<feature type="non-terminal residue" evidence="1">
    <location>
        <position position="1"/>
    </location>
</feature>
<evidence type="ECO:0000313" key="1">
    <source>
        <dbReference type="EMBL" id="ETJ28304.1"/>
    </source>
</evidence>
<dbReference type="EMBL" id="AZMM01016752">
    <property type="protein sequence ID" value="ETJ28304.1"/>
    <property type="molecule type" value="Genomic_DNA"/>
</dbReference>
<reference evidence="1" key="1">
    <citation type="submission" date="2013-12" db="EMBL/GenBank/DDBJ databases">
        <title>A Varibaculum cambriense genome reconstructed from a premature infant gut community with otherwise low bacterial novelty that shifts toward anaerobic metabolism during the third week of life.</title>
        <authorList>
            <person name="Brown C.T."/>
            <person name="Sharon I."/>
            <person name="Thomas B.C."/>
            <person name="Castelle C.J."/>
            <person name="Morowitz M.J."/>
            <person name="Banfield J.F."/>
        </authorList>
    </citation>
    <scope>NUCLEOTIDE SEQUENCE</scope>
</reference>
<protein>
    <submittedName>
        <fullName evidence="1">Uncharacterized protein</fullName>
    </submittedName>
</protein>
<organism evidence="1">
    <name type="scientific">human gut metagenome</name>
    <dbReference type="NCBI Taxonomy" id="408170"/>
    <lineage>
        <taxon>unclassified sequences</taxon>
        <taxon>metagenomes</taxon>
        <taxon>organismal metagenomes</taxon>
    </lineage>
</organism>
<comment type="caution">
    <text evidence="1">The sequence shown here is derived from an EMBL/GenBank/DDBJ whole genome shotgun (WGS) entry which is preliminary data.</text>
</comment>
<name>W1XHN5_9ZZZZ</name>
<gene>
    <name evidence="1" type="ORF">Q604_UNBC16752G0001</name>
</gene>
<dbReference type="AlphaFoldDB" id="W1XHN5"/>
<accession>W1XHN5</accession>
<sequence length="68" mass="7744">KSLSHDIRNEEIEDRTIQNSGFLPMGQVASCYILAKKGDDHVSKRIYIAEFQMLLTLLNLLEPLLILS</sequence>
<proteinExistence type="predicted"/>